<name>A0A813I0X8_POLGL</name>
<protein>
    <submittedName>
        <fullName evidence="2">Uncharacterized protein</fullName>
    </submittedName>
</protein>
<reference evidence="2" key="1">
    <citation type="submission" date="2021-02" db="EMBL/GenBank/DDBJ databases">
        <authorList>
            <person name="Dougan E. K."/>
            <person name="Rhodes N."/>
            <person name="Thang M."/>
            <person name="Chan C."/>
        </authorList>
    </citation>
    <scope>NUCLEOTIDE SEQUENCE</scope>
</reference>
<accession>A0A813I0X8</accession>
<feature type="region of interest" description="Disordered" evidence="1">
    <location>
        <begin position="149"/>
        <end position="191"/>
    </location>
</feature>
<evidence type="ECO:0000313" key="2">
    <source>
        <dbReference type="EMBL" id="CAE8644145.1"/>
    </source>
</evidence>
<comment type="caution">
    <text evidence="2">The sequence shown here is derived from an EMBL/GenBank/DDBJ whole genome shotgun (WGS) entry which is preliminary data.</text>
</comment>
<evidence type="ECO:0000313" key="3">
    <source>
        <dbReference type="Proteomes" id="UP000626109"/>
    </source>
</evidence>
<dbReference type="AlphaFoldDB" id="A0A813I0X8"/>
<feature type="non-terminal residue" evidence="2">
    <location>
        <position position="191"/>
    </location>
</feature>
<gene>
    <name evidence="2" type="ORF">PGLA2088_LOCUS2798</name>
</gene>
<sequence>FPYAVAGYFKLTEPVHAFSSYCQANLFVLRHPLRLKLLQKEQMFRPSSCEFSGLVPLSCKPSYRLMLLKVDRLTGELQRLSGGPFSPDLLKALWGLPLEDQQDVLLGVTGSEGSPLETRSETAVRLWRLTADEILARGGQVLPVRRVANSGAFRPPTGGATRSATGAVRGGRAPPTGGADRGRSRSRSPSI</sequence>
<proteinExistence type="predicted"/>
<dbReference type="Proteomes" id="UP000626109">
    <property type="component" value="Unassembled WGS sequence"/>
</dbReference>
<dbReference type="EMBL" id="CAJNNW010002339">
    <property type="protein sequence ID" value="CAE8644145.1"/>
    <property type="molecule type" value="Genomic_DNA"/>
</dbReference>
<evidence type="ECO:0000256" key="1">
    <source>
        <dbReference type="SAM" id="MobiDB-lite"/>
    </source>
</evidence>
<organism evidence="2 3">
    <name type="scientific">Polarella glacialis</name>
    <name type="common">Dinoflagellate</name>
    <dbReference type="NCBI Taxonomy" id="89957"/>
    <lineage>
        <taxon>Eukaryota</taxon>
        <taxon>Sar</taxon>
        <taxon>Alveolata</taxon>
        <taxon>Dinophyceae</taxon>
        <taxon>Suessiales</taxon>
        <taxon>Suessiaceae</taxon>
        <taxon>Polarella</taxon>
    </lineage>
</organism>